<dbReference type="InterPro" id="IPR003115">
    <property type="entry name" value="ParB_N"/>
</dbReference>
<sequence length="297" mass="33273">MNVIEIPLSQIEVGDRLRTVDPAWVEFLAASIAERGQDTPVWVRKMGRSEKYALIAGGHRIAALKEAGKEVAIASVVKATEAEAQLLEIDENLIRRELTPLDRATFLARRKEVYEALYPETKHGGDRVSDQVAKLGDLVGRFSEATAERLGVSERSIQRAVARYQALAADVRQSIAGTWLAESGSQLDELAKLTPDLQRKVAEYISQWPDVRKVSEIVRQIENRPKPPAPEKLEKFLSFWRKCDPEEREQIVEYAAAQMPSVACRAAWDKASDYEKQTIVEDFAPRFPGFAKTQVAA</sequence>
<dbReference type="SUPFAM" id="SSF110849">
    <property type="entry name" value="ParB/Sulfiredoxin"/>
    <property type="match status" value="1"/>
</dbReference>
<dbReference type="InterPro" id="IPR036086">
    <property type="entry name" value="ParB/Sulfiredoxin_sf"/>
</dbReference>
<dbReference type="PANTHER" id="PTHR33375:SF1">
    <property type="entry name" value="CHROMOSOME-PARTITIONING PROTEIN PARB-RELATED"/>
    <property type="match status" value="1"/>
</dbReference>
<dbReference type="InterPro" id="IPR050336">
    <property type="entry name" value="Chromosome_partition/occlusion"/>
</dbReference>
<dbReference type="Proteomes" id="UP000623107">
    <property type="component" value="Unassembled WGS sequence"/>
</dbReference>
<dbReference type="SUPFAM" id="SSF109709">
    <property type="entry name" value="KorB DNA-binding domain-like"/>
    <property type="match status" value="1"/>
</dbReference>
<gene>
    <name evidence="2" type="ORF">HKD24_06335</name>
</gene>
<dbReference type="Gene3D" id="3.90.1530.30">
    <property type="match status" value="1"/>
</dbReference>
<evidence type="ECO:0000259" key="1">
    <source>
        <dbReference type="SMART" id="SM00470"/>
    </source>
</evidence>
<dbReference type="Pfam" id="PF02195">
    <property type="entry name" value="ParB_N"/>
    <property type="match status" value="1"/>
</dbReference>
<dbReference type="CDD" id="cd16409">
    <property type="entry name" value="ParB_N_like"/>
    <property type="match status" value="1"/>
</dbReference>
<name>A0ABR9Y4F6_9PROT</name>
<evidence type="ECO:0000313" key="2">
    <source>
        <dbReference type="EMBL" id="MBF0858831.1"/>
    </source>
</evidence>
<organism evidence="2 3">
    <name type="scientific">Gluconobacter vitians</name>
    <dbReference type="NCBI Taxonomy" id="2728102"/>
    <lineage>
        <taxon>Bacteria</taxon>
        <taxon>Pseudomonadati</taxon>
        <taxon>Pseudomonadota</taxon>
        <taxon>Alphaproteobacteria</taxon>
        <taxon>Acetobacterales</taxon>
        <taxon>Acetobacteraceae</taxon>
        <taxon>Gluconobacter</taxon>
    </lineage>
</organism>
<reference evidence="2 3" key="2">
    <citation type="submission" date="2020-11" db="EMBL/GenBank/DDBJ databases">
        <title>Description of novel Gluconobacter species.</title>
        <authorList>
            <person name="Cleenwerck I."/>
            <person name="Cnockaert M."/>
            <person name="Borremans W."/>
            <person name="Wieme A.D."/>
            <person name="De Vuyst L."/>
            <person name="Vandamme P."/>
        </authorList>
    </citation>
    <scope>NUCLEOTIDE SEQUENCE [LARGE SCALE GENOMIC DNA]</scope>
    <source>
        <strain evidence="2 3">LMG 31484</strain>
    </source>
</reference>
<accession>A0ABR9Y4F6</accession>
<protein>
    <submittedName>
        <fullName evidence="2">ParB N-terminal domain-containing protein</fullName>
    </submittedName>
</protein>
<keyword evidence="3" id="KW-1185">Reference proteome</keyword>
<reference evidence="3" key="1">
    <citation type="submission" date="2020-04" db="EMBL/GenBank/DDBJ databases">
        <title>Description of novel Gluconacetobacter.</title>
        <authorList>
            <person name="Sombolestani A."/>
        </authorList>
    </citation>
    <scope>NUCLEOTIDE SEQUENCE [LARGE SCALE GENOMIC DNA]</scope>
    <source>
        <strain evidence="3">LMG 31484</strain>
    </source>
</reference>
<dbReference type="SMART" id="SM00470">
    <property type="entry name" value="ParB"/>
    <property type="match status" value="1"/>
</dbReference>
<dbReference type="EMBL" id="JABCQG010000006">
    <property type="protein sequence ID" value="MBF0858831.1"/>
    <property type="molecule type" value="Genomic_DNA"/>
</dbReference>
<proteinExistence type="predicted"/>
<feature type="domain" description="ParB-like N-terminal" evidence="1">
    <location>
        <begin position="4"/>
        <end position="93"/>
    </location>
</feature>
<dbReference type="PANTHER" id="PTHR33375">
    <property type="entry name" value="CHROMOSOME-PARTITIONING PROTEIN PARB-RELATED"/>
    <property type="match status" value="1"/>
</dbReference>
<dbReference type="Gene3D" id="1.10.10.2830">
    <property type="match status" value="1"/>
</dbReference>
<comment type="caution">
    <text evidence="2">The sequence shown here is derived from an EMBL/GenBank/DDBJ whole genome shotgun (WGS) entry which is preliminary data.</text>
</comment>
<dbReference type="RefSeq" id="WP_194259525.1">
    <property type="nucleotide sequence ID" value="NZ_JABCQG010000006.1"/>
</dbReference>
<evidence type="ECO:0000313" key="3">
    <source>
        <dbReference type="Proteomes" id="UP000623107"/>
    </source>
</evidence>